<dbReference type="NCBIfam" id="NF047646">
    <property type="entry name" value="REP_Tyr_transpos"/>
    <property type="match status" value="1"/>
</dbReference>
<comment type="caution">
    <text evidence="2">The sequence shown here is derived from an EMBL/GenBank/DDBJ whole genome shotgun (WGS) entry which is preliminary data.</text>
</comment>
<dbReference type="Gene3D" id="3.30.70.1290">
    <property type="entry name" value="Transposase IS200-like"/>
    <property type="match status" value="1"/>
</dbReference>
<gene>
    <name evidence="2" type="ORF">A6D6_04260</name>
</gene>
<evidence type="ECO:0000313" key="3">
    <source>
        <dbReference type="Proteomes" id="UP000771797"/>
    </source>
</evidence>
<proteinExistence type="predicted"/>
<protein>
    <recommendedName>
        <fullName evidence="1">Transposase IS200-like domain-containing protein</fullName>
    </recommendedName>
</protein>
<sequence>MPGKARSHRLRAGRHSEAGRIYHIRMTCHDRHPHFNTLWKGRCVVRAFQASTDLAETLCYAVMPDHVHWVLRLKNDVTLSATVRKAKGITTRNWRALTACDEMLWQSGFYDRALRNDDDLVTLCRYVVANPLRAGLVRSVRDYSLWDAVWL</sequence>
<dbReference type="PANTHER" id="PTHR36966">
    <property type="entry name" value="REP-ASSOCIATED TYROSINE TRANSPOSASE"/>
    <property type="match status" value="1"/>
</dbReference>
<dbReference type="RefSeq" id="WP_159661841.1">
    <property type="nucleotide sequence ID" value="NZ_AQPF01000099.1"/>
</dbReference>
<dbReference type="EMBL" id="AQPF01000099">
    <property type="protein sequence ID" value="KAF0801730.1"/>
    <property type="molecule type" value="Genomic_DNA"/>
</dbReference>
<keyword evidence="3" id="KW-1185">Reference proteome</keyword>
<dbReference type="InterPro" id="IPR036515">
    <property type="entry name" value="Transposase_17_sf"/>
</dbReference>
<dbReference type="Pfam" id="PF01797">
    <property type="entry name" value="Y1_Tnp"/>
    <property type="match status" value="1"/>
</dbReference>
<evidence type="ECO:0000313" key="2">
    <source>
        <dbReference type="EMBL" id="KAF0801730.1"/>
    </source>
</evidence>
<dbReference type="SUPFAM" id="SSF143422">
    <property type="entry name" value="Transposase IS200-like"/>
    <property type="match status" value="1"/>
</dbReference>
<dbReference type="InterPro" id="IPR052715">
    <property type="entry name" value="RAYT_transposase"/>
</dbReference>
<dbReference type="SMART" id="SM01321">
    <property type="entry name" value="Y1_Tnp"/>
    <property type="match status" value="1"/>
</dbReference>
<organism evidence="2 3">
    <name type="scientific">Alcanivorax xiamenensis</name>
    <dbReference type="NCBI Taxonomy" id="1177156"/>
    <lineage>
        <taxon>Bacteria</taxon>
        <taxon>Pseudomonadati</taxon>
        <taxon>Pseudomonadota</taxon>
        <taxon>Gammaproteobacteria</taxon>
        <taxon>Oceanospirillales</taxon>
        <taxon>Alcanivoracaceae</taxon>
        <taxon>Alcanivorax</taxon>
    </lineage>
</organism>
<evidence type="ECO:0000259" key="1">
    <source>
        <dbReference type="SMART" id="SM01321"/>
    </source>
</evidence>
<dbReference type="InterPro" id="IPR002686">
    <property type="entry name" value="Transposase_17"/>
</dbReference>
<dbReference type="PANTHER" id="PTHR36966:SF1">
    <property type="entry name" value="REP-ASSOCIATED TYROSINE TRANSPOSASE"/>
    <property type="match status" value="1"/>
</dbReference>
<reference evidence="2 3" key="1">
    <citation type="submission" date="2012-09" db="EMBL/GenBank/DDBJ databases">
        <title>Genome Sequence of alkane-degrading Bacterium Alcanivorax sp. 6-D-6.</title>
        <authorList>
            <person name="Lai Q."/>
            <person name="Shao Z."/>
        </authorList>
    </citation>
    <scope>NUCLEOTIDE SEQUENCE [LARGE SCALE GENOMIC DNA]</scope>
    <source>
        <strain evidence="2 3">6-D-6</strain>
    </source>
</reference>
<name>A0ABQ6Y218_9GAMM</name>
<feature type="domain" description="Transposase IS200-like" evidence="1">
    <location>
        <begin position="17"/>
        <end position="130"/>
    </location>
</feature>
<dbReference type="Proteomes" id="UP000771797">
    <property type="component" value="Unassembled WGS sequence"/>
</dbReference>
<accession>A0ABQ6Y218</accession>